<comment type="caution">
    <text evidence="2">The sequence shown here is derived from an EMBL/GenBank/DDBJ whole genome shotgun (WGS) entry which is preliminary data.</text>
</comment>
<dbReference type="EMBL" id="QVNQ01000005">
    <property type="protein sequence ID" value="RFS84143.1"/>
    <property type="molecule type" value="Genomic_DNA"/>
</dbReference>
<keyword evidence="1" id="KW-0472">Membrane</keyword>
<keyword evidence="1" id="KW-0812">Transmembrane</keyword>
<name>A0A372GGE3_9ACTN</name>
<sequence length="366" mass="40507">MHTLQRLYRTKLALLATITTGAGVGMLFLAQWATNAGPLWLHTWPLTEIGATLLSTGLIVIAFEYLDREDSEARAMRRLDQAITAKAPAIRDAVIQGFAFNADDLARVASPETLDEISRNVLALQLGDRQLAEDVHGDLRQQVIRSPERRSDADVSIDLAPWEDGPASGEDAMFVATVRWEYRTARPSPVMRFSAVSDPEEYRELLDDPTSSLAWFFKPTSELHGGSAEAFQLVQFTMDGESCRIRHSKRRTSQTYMVDLAAVRDEKPAASASPREVTIAYTYKVLVRRHGHLFALKVGALTNGFKVALRYGGCGIRSVSTLDFIASAEPTRLAETPESVPTPAVELSFDGWVLPRSGVVFAWRLE</sequence>
<accession>A0A372GGE3</accession>
<organism evidence="2 3">
    <name type="scientific">Actinomadura spongiicola</name>
    <dbReference type="NCBI Taxonomy" id="2303421"/>
    <lineage>
        <taxon>Bacteria</taxon>
        <taxon>Bacillati</taxon>
        <taxon>Actinomycetota</taxon>
        <taxon>Actinomycetes</taxon>
        <taxon>Streptosporangiales</taxon>
        <taxon>Thermomonosporaceae</taxon>
        <taxon>Actinomadura</taxon>
    </lineage>
</organism>
<feature type="transmembrane region" description="Helical" evidence="1">
    <location>
        <begin position="44"/>
        <end position="66"/>
    </location>
</feature>
<dbReference type="AlphaFoldDB" id="A0A372GGE3"/>
<keyword evidence="1" id="KW-1133">Transmembrane helix</keyword>
<gene>
    <name evidence="2" type="ORF">D0T12_18470</name>
</gene>
<dbReference type="RefSeq" id="WP_117400830.1">
    <property type="nucleotide sequence ID" value="NZ_QVNQ01000005.1"/>
</dbReference>
<reference evidence="2 3" key="1">
    <citation type="submission" date="2018-08" db="EMBL/GenBank/DDBJ databases">
        <title>Actinomadura spongicola sp. nov., isolated from marine sponge Leucetta chagosensis.</title>
        <authorList>
            <person name="Li L."/>
            <person name="Lin H.W."/>
        </authorList>
    </citation>
    <scope>NUCLEOTIDE SEQUENCE [LARGE SCALE GENOMIC DNA]</scope>
    <source>
        <strain evidence="2 3">LHW52907</strain>
    </source>
</reference>
<keyword evidence="3" id="KW-1185">Reference proteome</keyword>
<dbReference type="Proteomes" id="UP000262882">
    <property type="component" value="Unassembled WGS sequence"/>
</dbReference>
<proteinExistence type="predicted"/>
<evidence type="ECO:0000313" key="3">
    <source>
        <dbReference type="Proteomes" id="UP000262882"/>
    </source>
</evidence>
<feature type="transmembrane region" description="Helical" evidence="1">
    <location>
        <begin position="12"/>
        <end position="32"/>
    </location>
</feature>
<protein>
    <submittedName>
        <fullName evidence="2">Uncharacterized protein</fullName>
    </submittedName>
</protein>
<evidence type="ECO:0000256" key="1">
    <source>
        <dbReference type="SAM" id="Phobius"/>
    </source>
</evidence>
<dbReference type="OrthoDB" id="3453448at2"/>
<evidence type="ECO:0000313" key="2">
    <source>
        <dbReference type="EMBL" id="RFS84143.1"/>
    </source>
</evidence>